<dbReference type="InterPro" id="IPR007709">
    <property type="entry name" value="N-FG_amidohydro"/>
</dbReference>
<sequence length="261" mass="28396">MADAVVAPLLGPDDPAPFTVHNAQAASPWLLIADHAGQRVPARLANLGLPQFELDRHIGWDIGIAQVTQLLADALDAVAIAQTYSRLVVDCNRPHASATLMPEVSDGTSIPGNLQLSAEARRQRIDEIFAPYHARIAAELETRAQRQQPTLLVSMHSFTPIMAGHARPWHAGVLYNRDTRLAHRLLQALRAEPDLVVGDNQPYAVSDASDYAIPVYGEGRGLPHVELEIRQDLIADAAGQHAWAQRLARILPPLAQALLLP</sequence>
<dbReference type="Gene3D" id="3.40.630.40">
    <property type="entry name" value="Zn-dependent exopeptidases"/>
    <property type="match status" value="1"/>
</dbReference>
<dbReference type="EMBL" id="JACHNS010000002">
    <property type="protein sequence ID" value="MBB4592613.1"/>
    <property type="molecule type" value="Genomic_DNA"/>
</dbReference>
<evidence type="ECO:0000313" key="2">
    <source>
        <dbReference type="Proteomes" id="UP000554726"/>
    </source>
</evidence>
<dbReference type="Pfam" id="PF05013">
    <property type="entry name" value="FGase"/>
    <property type="match status" value="1"/>
</dbReference>
<comment type="caution">
    <text evidence="1">The sequence shown here is derived from an EMBL/GenBank/DDBJ whole genome shotgun (WGS) entry which is preliminary data.</text>
</comment>
<dbReference type="PIRSF" id="PIRSF029730">
    <property type="entry name" value="UCP029730"/>
    <property type="match status" value="1"/>
</dbReference>
<dbReference type="SUPFAM" id="SSF53187">
    <property type="entry name" value="Zn-dependent exopeptidases"/>
    <property type="match status" value="1"/>
</dbReference>
<protein>
    <submittedName>
        <fullName evidence="1">N-formylglutamate amidohydrolase</fullName>
    </submittedName>
</protein>
<dbReference type="InterPro" id="IPR011227">
    <property type="entry name" value="UCP029730"/>
</dbReference>
<reference evidence="1 2" key="1">
    <citation type="submission" date="2020-08" db="EMBL/GenBank/DDBJ databases">
        <title>Studying the diversity of plant-associated saprophytic bacteria and their role in host health and plant-pathogen interactions.</title>
        <authorList>
            <person name="Potnis N."/>
        </authorList>
    </citation>
    <scope>NUCLEOTIDE SEQUENCE [LARGE SCALE GENOMIC DNA]</scope>
    <source>
        <strain evidence="1 2">F16</strain>
    </source>
</reference>
<gene>
    <name evidence="1" type="ORF">FHR60_001253</name>
</gene>
<keyword evidence="2" id="KW-1185">Reference proteome</keyword>
<proteinExistence type="predicted"/>
<name>A0ABR6JIP9_9XANT</name>
<accession>A0ABR6JIP9</accession>
<organism evidence="1 2">
    <name type="scientific">Xanthomonas cannabis</name>
    <dbReference type="NCBI Taxonomy" id="1885674"/>
    <lineage>
        <taxon>Bacteria</taxon>
        <taxon>Pseudomonadati</taxon>
        <taxon>Pseudomonadota</taxon>
        <taxon>Gammaproteobacteria</taxon>
        <taxon>Lysobacterales</taxon>
        <taxon>Lysobacteraceae</taxon>
        <taxon>Xanthomonas</taxon>
    </lineage>
</organism>
<dbReference type="Proteomes" id="UP000554726">
    <property type="component" value="Unassembled WGS sequence"/>
</dbReference>
<evidence type="ECO:0000313" key="1">
    <source>
        <dbReference type="EMBL" id="MBB4592613.1"/>
    </source>
</evidence>